<dbReference type="EMBL" id="BSQG01000002">
    <property type="protein sequence ID" value="GLU47445.1"/>
    <property type="molecule type" value="Genomic_DNA"/>
</dbReference>
<proteinExistence type="predicted"/>
<dbReference type="Gene3D" id="3.20.20.70">
    <property type="entry name" value="Aldolase class I"/>
    <property type="match status" value="1"/>
</dbReference>
<dbReference type="Proteomes" id="UP001165092">
    <property type="component" value="Unassembled WGS sequence"/>
</dbReference>
<comment type="caution">
    <text evidence="1">The sequence shown here is derived from an EMBL/GenBank/DDBJ whole genome shotgun (WGS) entry which is preliminary data.</text>
</comment>
<gene>
    <name evidence="1" type="ORF">Nans01_17960</name>
</gene>
<evidence type="ECO:0000313" key="1">
    <source>
        <dbReference type="EMBL" id="GLU47445.1"/>
    </source>
</evidence>
<reference evidence="1" key="1">
    <citation type="submission" date="2023-02" db="EMBL/GenBank/DDBJ databases">
        <title>Nocardiopsis ansamitocini NBRC 112285.</title>
        <authorList>
            <person name="Ichikawa N."/>
            <person name="Sato H."/>
            <person name="Tonouchi N."/>
        </authorList>
    </citation>
    <scope>NUCLEOTIDE SEQUENCE</scope>
    <source>
        <strain evidence="1">NBRC 112285</strain>
    </source>
</reference>
<evidence type="ECO:0008006" key="3">
    <source>
        <dbReference type="Google" id="ProtNLM"/>
    </source>
</evidence>
<dbReference type="PANTHER" id="PTHR37418:SF1">
    <property type="entry name" value="3-KETO-5-AMINOHEXANOATE CLEAVAGE PROTEIN"/>
    <property type="match status" value="1"/>
</dbReference>
<evidence type="ECO:0000313" key="2">
    <source>
        <dbReference type="Proteomes" id="UP001165092"/>
    </source>
</evidence>
<dbReference type="InterPro" id="IPR013785">
    <property type="entry name" value="Aldolase_TIM"/>
</dbReference>
<dbReference type="GO" id="GO:0043720">
    <property type="term" value="F:3-keto-5-aminohexanoate cleavage activity"/>
    <property type="evidence" value="ECO:0007669"/>
    <property type="project" value="InterPro"/>
</dbReference>
<accession>A0A9W6P587</accession>
<protein>
    <recommendedName>
        <fullName evidence="3">3-keto-5-aminohexanoate cleavage protein</fullName>
    </recommendedName>
</protein>
<dbReference type="PANTHER" id="PTHR37418">
    <property type="entry name" value="3-KETO-5-AMINOHEXANOATE CLEAVAGE ENZYME-RELATED"/>
    <property type="match status" value="1"/>
</dbReference>
<dbReference type="Pfam" id="PF05853">
    <property type="entry name" value="BKACE"/>
    <property type="match status" value="1"/>
</dbReference>
<dbReference type="AlphaFoldDB" id="A0A9W6P587"/>
<name>A0A9W6P587_9ACTN</name>
<dbReference type="InterPro" id="IPR008567">
    <property type="entry name" value="BKACE"/>
</dbReference>
<organism evidence="1 2">
    <name type="scientific">Nocardiopsis ansamitocini</name>
    <dbReference type="NCBI Taxonomy" id="1670832"/>
    <lineage>
        <taxon>Bacteria</taxon>
        <taxon>Bacillati</taxon>
        <taxon>Actinomycetota</taxon>
        <taxon>Actinomycetes</taxon>
        <taxon>Streptosporangiales</taxon>
        <taxon>Nocardiopsidaceae</taxon>
        <taxon>Nocardiopsis</taxon>
    </lineage>
</organism>
<sequence>MRIVACLNGDRRPGEHPALPISPDQLAADAAAVVGAGATAVHVHPRDGRGRESLDHQLVTALLDRLHDRVPGVPVSVTTSLSAEPDAWRRLDLVGRWGTLPDSATVNMHEPGSLEVARVLAGHRVAVEAGVWTVEAARVLVASHVIEVCSSVLIEPVEQGTDEALRTLSGIASVLDRARSTVPRMLHGRDATAWPLLDKAVALDLDVRMGLEDCLLTPDGAEATDNTALVGEAAARVRAER</sequence>
<dbReference type="RefSeq" id="WP_285758529.1">
    <property type="nucleotide sequence ID" value="NZ_BSQG01000002.1"/>
</dbReference>
<keyword evidence="2" id="KW-1185">Reference proteome</keyword>